<dbReference type="RefSeq" id="YP_008436654.1">
    <property type="nucleotide sequence ID" value="NC_022098.1"/>
</dbReference>
<name>S4VZV3_9VIRU</name>
<evidence type="ECO:0000313" key="3">
    <source>
        <dbReference type="EMBL" id="AGO83592.1"/>
    </source>
</evidence>
<gene>
    <name evidence="3" type="ORF">psal_cds_135</name>
</gene>
<dbReference type="SMART" id="SM00256">
    <property type="entry name" value="FBOX"/>
    <property type="match status" value="1"/>
</dbReference>
<dbReference type="KEGG" id="vg:16605379"/>
<protein>
    <submittedName>
        <fullName evidence="3">F-box domain containing protein</fullName>
    </submittedName>
</protein>
<reference evidence="3 4" key="1">
    <citation type="journal article" date="2013" name="Science">
        <title>Pandoraviruses: amoeba viruses with genomes up to 2.5 Mb reaching that of parasitic eukaryotes.</title>
        <authorList>
            <person name="Philippe N."/>
            <person name="Legendre M."/>
            <person name="Doutre G."/>
            <person name="Coute Y."/>
            <person name="Poirot O."/>
            <person name="Lescot M."/>
            <person name="Arslan D."/>
            <person name="Seltzer V."/>
            <person name="Bertaux L."/>
            <person name="Bruley C."/>
            <person name="Garin J."/>
            <person name="Claverie J.M."/>
            <person name="Abergel C."/>
        </authorList>
    </citation>
    <scope>NUCLEOTIDE SEQUENCE [LARGE SCALE GENOMIC DNA]</scope>
</reference>
<feature type="domain" description="F-box" evidence="2">
    <location>
        <begin position="29"/>
        <end position="74"/>
    </location>
</feature>
<dbReference type="Proteomes" id="UP000204584">
    <property type="component" value="Segment"/>
</dbReference>
<evidence type="ECO:0000313" key="4">
    <source>
        <dbReference type="Proteomes" id="UP000204584"/>
    </source>
</evidence>
<organism evidence="3 4">
    <name type="scientific">Pandoravirus salinus</name>
    <dbReference type="NCBI Taxonomy" id="1349410"/>
    <lineage>
        <taxon>Viruses</taxon>
        <taxon>Pandoravirus</taxon>
    </lineage>
</organism>
<keyword evidence="4" id="KW-1185">Reference proteome</keyword>
<evidence type="ECO:0000259" key="2">
    <source>
        <dbReference type="PROSITE" id="PS50181"/>
    </source>
</evidence>
<dbReference type="Pfam" id="PF12937">
    <property type="entry name" value="F-box-like"/>
    <property type="match status" value="1"/>
</dbReference>
<dbReference type="InterPro" id="IPR001810">
    <property type="entry name" value="F-box_dom"/>
</dbReference>
<feature type="region of interest" description="Disordered" evidence="1">
    <location>
        <begin position="1"/>
        <end position="30"/>
    </location>
</feature>
<dbReference type="SUPFAM" id="SSF81383">
    <property type="entry name" value="F-box domain"/>
    <property type="match status" value="1"/>
</dbReference>
<dbReference type="EMBL" id="KC977571">
    <property type="protein sequence ID" value="AGO83592.1"/>
    <property type="molecule type" value="Genomic_DNA"/>
</dbReference>
<dbReference type="CDD" id="cd09917">
    <property type="entry name" value="F-box_SF"/>
    <property type="match status" value="1"/>
</dbReference>
<feature type="compositionally biased region" description="Acidic residues" evidence="1">
    <location>
        <begin position="10"/>
        <end position="30"/>
    </location>
</feature>
<dbReference type="PROSITE" id="PS50181">
    <property type="entry name" value="FBOX"/>
    <property type="match status" value="1"/>
</dbReference>
<dbReference type="Gene3D" id="1.20.1280.50">
    <property type="match status" value="1"/>
</dbReference>
<sequence>MQRPYYPRSDDDDNEMDAEMDLDGGAEDADGLSSLPDEVLVSILGYVPPSSLVEARRVSRGMRNVADEALYRARREARSRICPDEATCQRALACAAVLDDVDDLEAVLVSGVVHGDFRVPGRDIVRMVRLVGPNESDLPGSEDPWRALSRDSTPLALAVKAGSADAVRLLARAGVPPGDAPVRLITAAILSGGDIVQYDACGYTGSMPYPTEAVVDALAAAFPGPPRALDPGWVEQLPFGALDRRAKQLADGRVAIASDRADAVLYGLADALGIQPDNFLSVAAIGAGAPPGADPMAVPVVREGLLRFAAAMDALDVVAVARALIDAGYVPEAEVQRLMGTLRNWLMPLGMMLRGNLSAGWSLLGGAGALPQLTARTLNAAGPALAIFGGEPLGLPGGIVPQLQLPGAATPERVANLLIDTVLWLVYNEPRP</sequence>
<dbReference type="GeneID" id="16605379"/>
<dbReference type="InterPro" id="IPR036047">
    <property type="entry name" value="F-box-like_dom_sf"/>
</dbReference>
<evidence type="ECO:0000256" key="1">
    <source>
        <dbReference type="SAM" id="MobiDB-lite"/>
    </source>
</evidence>
<accession>S4VZV3</accession>
<proteinExistence type="predicted"/>